<dbReference type="InterPro" id="IPR036871">
    <property type="entry name" value="PX_dom_sf"/>
</dbReference>
<sequence>YADYDPYAVAGVCNDHGKTYALYAITVHRRNLNSEEMWKTYRRYSDFHDFHMRITEQ</sequence>
<dbReference type="SUPFAM" id="SSF64268">
    <property type="entry name" value="PX domain"/>
    <property type="match status" value="1"/>
</dbReference>
<evidence type="ECO:0000259" key="1">
    <source>
        <dbReference type="PROSITE" id="PS50195"/>
    </source>
</evidence>
<evidence type="ECO:0000313" key="3">
    <source>
        <dbReference type="Proteomes" id="UP001266305"/>
    </source>
</evidence>
<dbReference type="Pfam" id="PF00787">
    <property type="entry name" value="PX"/>
    <property type="match status" value="1"/>
</dbReference>
<dbReference type="PANTHER" id="PTHR22775:SF3">
    <property type="entry name" value="SORTING NEXIN-13"/>
    <property type="match status" value="1"/>
</dbReference>
<dbReference type="PANTHER" id="PTHR22775">
    <property type="entry name" value="SORTING NEXIN"/>
    <property type="match status" value="1"/>
</dbReference>
<dbReference type="PROSITE" id="PS50195">
    <property type="entry name" value="PX"/>
    <property type="match status" value="1"/>
</dbReference>
<proteinExistence type="predicted"/>
<gene>
    <name evidence="2" type="primary">SNX13_2</name>
    <name evidence="2" type="ORF">P7K49_025274</name>
</gene>
<dbReference type="EMBL" id="JASSZA010000012">
    <property type="protein sequence ID" value="KAK2096240.1"/>
    <property type="molecule type" value="Genomic_DNA"/>
</dbReference>
<feature type="non-terminal residue" evidence="2">
    <location>
        <position position="1"/>
    </location>
</feature>
<dbReference type="Gene3D" id="3.30.1520.10">
    <property type="entry name" value="Phox-like domain"/>
    <property type="match status" value="1"/>
</dbReference>
<feature type="non-terminal residue" evidence="2">
    <location>
        <position position="57"/>
    </location>
</feature>
<name>A0ABQ9UHM4_SAGOE</name>
<accession>A0ABQ9UHM4</accession>
<keyword evidence="3" id="KW-1185">Reference proteome</keyword>
<reference evidence="2 3" key="1">
    <citation type="submission" date="2023-05" db="EMBL/GenBank/DDBJ databases">
        <title>B98-5 Cell Line De Novo Hybrid Assembly: An Optical Mapping Approach.</title>
        <authorList>
            <person name="Kananen K."/>
            <person name="Auerbach J.A."/>
            <person name="Kautto E."/>
            <person name="Blachly J.S."/>
        </authorList>
    </citation>
    <scope>NUCLEOTIDE SEQUENCE [LARGE SCALE GENOMIC DNA]</scope>
    <source>
        <strain evidence="2">B95-8</strain>
        <tissue evidence="2">Cell line</tissue>
    </source>
</reference>
<feature type="domain" description="PX" evidence="1">
    <location>
        <begin position="1"/>
        <end position="57"/>
    </location>
</feature>
<dbReference type="InterPro" id="IPR001683">
    <property type="entry name" value="PX_dom"/>
</dbReference>
<organism evidence="2 3">
    <name type="scientific">Saguinus oedipus</name>
    <name type="common">Cotton-top tamarin</name>
    <name type="synonym">Oedipomidas oedipus</name>
    <dbReference type="NCBI Taxonomy" id="9490"/>
    <lineage>
        <taxon>Eukaryota</taxon>
        <taxon>Metazoa</taxon>
        <taxon>Chordata</taxon>
        <taxon>Craniata</taxon>
        <taxon>Vertebrata</taxon>
        <taxon>Euteleostomi</taxon>
        <taxon>Mammalia</taxon>
        <taxon>Eutheria</taxon>
        <taxon>Euarchontoglires</taxon>
        <taxon>Primates</taxon>
        <taxon>Haplorrhini</taxon>
        <taxon>Platyrrhini</taxon>
        <taxon>Cebidae</taxon>
        <taxon>Callitrichinae</taxon>
        <taxon>Saguinus</taxon>
    </lineage>
</organism>
<evidence type="ECO:0000313" key="2">
    <source>
        <dbReference type="EMBL" id="KAK2096240.1"/>
    </source>
</evidence>
<dbReference type="Proteomes" id="UP001266305">
    <property type="component" value="Unassembled WGS sequence"/>
</dbReference>
<protein>
    <submittedName>
        <fullName evidence="2">Sorting nexin 13</fullName>
    </submittedName>
</protein>
<comment type="caution">
    <text evidence="2">The sequence shown here is derived from an EMBL/GenBank/DDBJ whole genome shotgun (WGS) entry which is preliminary data.</text>
</comment>